<evidence type="ECO:0000256" key="2">
    <source>
        <dbReference type="ARBA" id="ARBA00023157"/>
    </source>
</evidence>
<name>X0VUD7_9ZZZZ</name>
<sequence length="261" mass="28523">IDEVRIYNRSLTASEVMEAYNHQHNDSKLLLWMPFNGTEGNVTTDFSGLGNNGECYEMANQLCNWTTYGRPLYTKDYGRFQGGFQFNGIDDYVGVCDDTSLNFGTGNLSIEAWINSDTWVNQGGIFGLGANANSVAGYMLRQVGTSGLQMIIGNGTVRKDASKTGFSANVWYHVAGVVDRGNTEKLYVNGIEEASVDVSTFTGSIDKAGDKLIGLHVISYFNGTIDEVRVYNRTLTPAEINWSAGIDVQDLSGFGNTGKTY</sequence>
<dbReference type="Gene3D" id="2.60.120.200">
    <property type="match status" value="2"/>
</dbReference>
<dbReference type="InterPro" id="IPR013320">
    <property type="entry name" value="ConA-like_dom_sf"/>
</dbReference>
<evidence type="ECO:0000259" key="3">
    <source>
        <dbReference type="SMART" id="SM00560"/>
    </source>
</evidence>
<feature type="non-terminal residue" evidence="4">
    <location>
        <position position="1"/>
    </location>
</feature>
<keyword evidence="1" id="KW-0732">Signal</keyword>
<proteinExistence type="predicted"/>
<dbReference type="SMART" id="SM00560">
    <property type="entry name" value="LamGL"/>
    <property type="match status" value="1"/>
</dbReference>
<dbReference type="Pfam" id="PF13385">
    <property type="entry name" value="Laminin_G_3"/>
    <property type="match status" value="1"/>
</dbReference>
<feature type="non-terminal residue" evidence="4">
    <location>
        <position position="261"/>
    </location>
</feature>
<accession>X0VUD7</accession>
<evidence type="ECO:0000313" key="4">
    <source>
        <dbReference type="EMBL" id="GAG21989.1"/>
    </source>
</evidence>
<feature type="domain" description="LamG-like jellyroll fold" evidence="3">
    <location>
        <begin position="106"/>
        <end position="238"/>
    </location>
</feature>
<dbReference type="AlphaFoldDB" id="X0VUD7"/>
<reference evidence="4" key="1">
    <citation type="journal article" date="2014" name="Front. Microbiol.">
        <title>High frequency of phylogenetically diverse reductive dehalogenase-homologous genes in deep subseafloor sedimentary metagenomes.</title>
        <authorList>
            <person name="Kawai M."/>
            <person name="Futagami T."/>
            <person name="Toyoda A."/>
            <person name="Takaki Y."/>
            <person name="Nishi S."/>
            <person name="Hori S."/>
            <person name="Arai W."/>
            <person name="Tsubouchi T."/>
            <person name="Morono Y."/>
            <person name="Uchiyama I."/>
            <person name="Ito T."/>
            <person name="Fujiyama A."/>
            <person name="Inagaki F."/>
            <person name="Takami H."/>
        </authorList>
    </citation>
    <scope>NUCLEOTIDE SEQUENCE</scope>
    <source>
        <strain evidence="4">Expedition CK06-06</strain>
    </source>
</reference>
<dbReference type="EMBL" id="BARS01031779">
    <property type="protein sequence ID" value="GAG21989.1"/>
    <property type="molecule type" value="Genomic_DNA"/>
</dbReference>
<dbReference type="SUPFAM" id="SSF49899">
    <property type="entry name" value="Concanavalin A-like lectins/glucanases"/>
    <property type="match status" value="1"/>
</dbReference>
<evidence type="ECO:0000256" key="1">
    <source>
        <dbReference type="ARBA" id="ARBA00022729"/>
    </source>
</evidence>
<keyword evidence="2" id="KW-1015">Disulfide bond</keyword>
<gene>
    <name evidence="4" type="ORF">S01H1_49404</name>
</gene>
<protein>
    <recommendedName>
        <fullName evidence="3">LamG-like jellyroll fold domain-containing protein</fullName>
    </recommendedName>
</protein>
<dbReference type="InterPro" id="IPR006558">
    <property type="entry name" value="LamG-like"/>
</dbReference>
<comment type="caution">
    <text evidence="4">The sequence shown here is derived from an EMBL/GenBank/DDBJ whole genome shotgun (WGS) entry which is preliminary data.</text>
</comment>
<organism evidence="4">
    <name type="scientific">marine sediment metagenome</name>
    <dbReference type="NCBI Taxonomy" id="412755"/>
    <lineage>
        <taxon>unclassified sequences</taxon>
        <taxon>metagenomes</taxon>
        <taxon>ecological metagenomes</taxon>
    </lineage>
</organism>